<reference evidence="2 3" key="1">
    <citation type="submission" date="2017-07" db="EMBL/GenBank/DDBJ databases">
        <title>Niveispirillum cyanobacteriorum sp. nov., isolated from cyanobacterial aggregates in a eutrophic lake.</title>
        <authorList>
            <person name="Cai H."/>
        </authorList>
    </citation>
    <scope>NUCLEOTIDE SEQUENCE [LARGE SCALE GENOMIC DNA]</scope>
    <source>
        <strain evidence="3">TH1-14</strain>
    </source>
</reference>
<dbReference type="PRINTS" id="PR00702">
    <property type="entry name" value="ACRIFLAVINRP"/>
</dbReference>
<sequence>MSSHDQIPPRKGFNLSAWALKEQPLVIFLMLATLLGGIWSYLNLGRNEDPPFTIKTMVVQAYWPGASATDTASLLTDRLEEKLEETPHLDRLDSYSRAGEAVIFINLRDDTPPARVEDIWYQVRKKVADVTPTLPSGVQGPFFNDEFGDTFGIIYGFTADGFSMRELRDRVDTVRARLLSTPDIGKVQLIGVQEEQIIVEFSPRRLAAMGLNEQSVMQALAAQNAVEPAGTVRLPDEKVALRVSGAFASEESLRQVTLRANDRFVRLADITTITRIPADPPAPLFRVNGEPALGLAISMAPTGNLLAFGQTIKGRMTEIAQTLPHGIEVTVVADQAVVVKQAVNGFVKVLVEAIAIVLAVSFLSLGTRAGLVVTLSIPFVLAMTFIGMELTGIGLQRISLGALIIALGLLVDDAMITVEAMVSKLEEGWDLPRAATFAYDSTAFPMLTGTLVMIAGFIPVGFAASSAGEYCFSLFMVVLISLLASWIVAVLFSPLIGTWVLPRTMAHSHGSAGRIMRAYTRVLDWSLNHRGKTIAFAVGVFALSLLGAGKLEQQFFPPSDRPELLVSLTLPQNASLEATQRQAERLEALLKNDSEVERFSTYVGSGAIRFYLPMDVLLTNDNITQTVVVTKGLEERDRVRARLEAAFAKDFTDLVSRATPLELGPPVGWPLKYRVTGPDIAKVQDYAQQLANVLAANPHTRDINLTAGEPQKRVEVLVDQTQARAVGLSSQDVASTLSAIFSGTGITAVRDGNRLIQVIARAEAAERNDLATIANLQITTQGGQQVPLRQIAQVRFGVEQPVIWRRQRTPIITVQTDIAPGIQAATVSAQLAPAVQALAANLPEGYAIAEGGTIEESEKGNASIIATLPAMLMVMMALLMVQLRSFSRLWLALAMAPFGLIGIVAAMLPTGTPMGFVAQLGVIALAGMIIRNAVILIEEVDGNVARGMPARDAIATAALHRARPIVLTACAAILGMIPIAHQVFWGPMAYAIIGGLTAATFLTLTLLPSLISLLLQFEKADTAPFEPEHVQKPR</sequence>
<accession>A0A255Z889</accession>
<feature type="transmembrane region" description="Helical" evidence="1">
    <location>
        <begin position="862"/>
        <end position="881"/>
    </location>
</feature>
<feature type="transmembrane region" description="Helical" evidence="1">
    <location>
        <begin position="442"/>
        <end position="462"/>
    </location>
</feature>
<dbReference type="SUPFAM" id="SSF82866">
    <property type="entry name" value="Multidrug efflux transporter AcrB transmembrane domain"/>
    <property type="match status" value="2"/>
</dbReference>
<dbReference type="GO" id="GO:0042910">
    <property type="term" value="F:xenobiotic transmembrane transporter activity"/>
    <property type="evidence" value="ECO:0007669"/>
    <property type="project" value="TreeGrafter"/>
</dbReference>
<dbReference type="Gene3D" id="3.30.70.1430">
    <property type="entry name" value="Multidrug efflux transporter AcrB pore domain"/>
    <property type="match status" value="2"/>
</dbReference>
<feature type="transmembrane region" description="Helical" evidence="1">
    <location>
        <begin position="965"/>
        <end position="984"/>
    </location>
</feature>
<dbReference type="PANTHER" id="PTHR32063">
    <property type="match status" value="1"/>
</dbReference>
<dbReference type="Pfam" id="PF00873">
    <property type="entry name" value="ACR_tran"/>
    <property type="match status" value="1"/>
</dbReference>
<dbReference type="EMBL" id="NOXU01000018">
    <property type="protein sequence ID" value="OYQ37095.1"/>
    <property type="molecule type" value="Genomic_DNA"/>
</dbReference>
<feature type="transmembrane region" description="Helical" evidence="1">
    <location>
        <begin position="369"/>
        <end position="388"/>
    </location>
</feature>
<dbReference type="GO" id="GO:0005886">
    <property type="term" value="C:plasma membrane"/>
    <property type="evidence" value="ECO:0007669"/>
    <property type="project" value="TreeGrafter"/>
</dbReference>
<dbReference type="SUPFAM" id="SSF82693">
    <property type="entry name" value="Multidrug efflux transporter AcrB pore domain, PN1, PN2, PC1 and PC2 subdomains"/>
    <property type="match status" value="3"/>
</dbReference>
<keyword evidence="1" id="KW-0812">Transmembrane</keyword>
<feature type="transmembrane region" description="Helical" evidence="1">
    <location>
        <begin position="25"/>
        <end position="44"/>
    </location>
</feature>
<protein>
    <submittedName>
        <fullName evidence="2">ACR family transporter</fullName>
    </submittedName>
</protein>
<feature type="transmembrane region" description="Helical" evidence="1">
    <location>
        <begin position="345"/>
        <end position="363"/>
    </location>
</feature>
<dbReference type="Gene3D" id="3.30.70.1440">
    <property type="entry name" value="Multidrug efflux transporter AcrB pore domain"/>
    <property type="match status" value="1"/>
</dbReference>
<organism evidence="2 3">
    <name type="scientific">Niveispirillum lacus</name>
    <dbReference type="NCBI Taxonomy" id="1981099"/>
    <lineage>
        <taxon>Bacteria</taxon>
        <taxon>Pseudomonadati</taxon>
        <taxon>Pseudomonadota</taxon>
        <taxon>Alphaproteobacteria</taxon>
        <taxon>Rhodospirillales</taxon>
        <taxon>Azospirillaceae</taxon>
        <taxon>Niveispirillum</taxon>
    </lineage>
</organism>
<dbReference type="InterPro" id="IPR027463">
    <property type="entry name" value="AcrB_DN_DC_subdom"/>
</dbReference>
<evidence type="ECO:0000313" key="3">
    <source>
        <dbReference type="Proteomes" id="UP000216998"/>
    </source>
</evidence>
<comment type="caution">
    <text evidence="2">The sequence shown here is derived from an EMBL/GenBank/DDBJ whole genome shotgun (WGS) entry which is preliminary data.</text>
</comment>
<dbReference type="Gene3D" id="3.30.2090.10">
    <property type="entry name" value="Multidrug efflux transporter AcrB TolC docking domain, DN and DC subdomains"/>
    <property type="match status" value="2"/>
</dbReference>
<feature type="transmembrane region" description="Helical" evidence="1">
    <location>
        <begin position="914"/>
        <end position="937"/>
    </location>
</feature>
<dbReference type="InterPro" id="IPR001036">
    <property type="entry name" value="Acrflvin-R"/>
</dbReference>
<evidence type="ECO:0000313" key="2">
    <source>
        <dbReference type="EMBL" id="OYQ37095.1"/>
    </source>
</evidence>
<dbReference type="PANTHER" id="PTHR32063:SF64">
    <property type="entry name" value="ACRB_ACRD_ACRF FAMILY PROTEIN"/>
    <property type="match status" value="1"/>
</dbReference>
<dbReference type="Proteomes" id="UP000216998">
    <property type="component" value="Unassembled WGS sequence"/>
</dbReference>
<dbReference type="AlphaFoldDB" id="A0A255Z889"/>
<dbReference type="SUPFAM" id="SSF82714">
    <property type="entry name" value="Multidrug efflux transporter AcrB TolC docking domain, DN and DC subdomains"/>
    <property type="match status" value="2"/>
</dbReference>
<dbReference type="Gene3D" id="1.20.1640.10">
    <property type="entry name" value="Multidrug efflux transporter AcrB transmembrane domain"/>
    <property type="match status" value="2"/>
</dbReference>
<dbReference type="RefSeq" id="WP_094453463.1">
    <property type="nucleotide sequence ID" value="NZ_NOXU01000018.1"/>
</dbReference>
<keyword evidence="1" id="KW-0472">Membrane</keyword>
<feature type="transmembrane region" description="Helical" evidence="1">
    <location>
        <begin position="888"/>
        <end position="908"/>
    </location>
</feature>
<dbReference type="OrthoDB" id="9798415at2"/>
<feature type="transmembrane region" description="Helical" evidence="1">
    <location>
        <begin position="474"/>
        <end position="501"/>
    </location>
</feature>
<gene>
    <name evidence="2" type="ORF">CHU95_02675</name>
</gene>
<feature type="transmembrane region" description="Helical" evidence="1">
    <location>
        <begin position="990"/>
        <end position="1015"/>
    </location>
</feature>
<keyword evidence="3" id="KW-1185">Reference proteome</keyword>
<dbReference type="Gene3D" id="3.30.70.1320">
    <property type="entry name" value="Multidrug efflux transporter AcrB pore domain like"/>
    <property type="match status" value="1"/>
</dbReference>
<feature type="transmembrane region" description="Helical" evidence="1">
    <location>
        <begin position="400"/>
        <end position="422"/>
    </location>
</feature>
<keyword evidence="1" id="KW-1133">Transmembrane helix</keyword>
<proteinExistence type="predicted"/>
<name>A0A255Z889_9PROT</name>
<evidence type="ECO:0000256" key="1">
    <source>
        <dbReference type="SAM" id="Phobius"/>
    </source>
</evidence>